<dbReference type="FunFam" id="3.40.50.150:FF:000057">
    <property type="entry name" value="O-methyltransferase ZRP4"/>
    <property type="match status" value="1"/>
</dbReference>
<evidence type="ECO:0000256" key="4">
    <source>
        <dbReference type="PIRSR" id="PIRSR005739-1"/>
    </source>
</evidence>
<sequence length="391" mass="41616">MAAHPKQQVVPRAAIPSEELMQAQAEIWCLSSAYVKSMARRCAVKLGIPDAIHRSGGAATLPGLLAALSIPEARLPHLSRLMRLLATLGIFTEAKEGRGGGVCYRLTPASLLLVHDDAGANGGACLSEYVASATALSDSLMAYLRLDEWFRSDDVSAAAGGSPAFVMAYGMDYWAAAGRDAERSASFCELMGSDSRLVAQVVLRECGGEVFGAAAAMVDVGGGDGTMARAVKRAFPHVRCSVLELPHVVESIRAAAAGGCDDGAVEVEFVAGDMMDFIPAADVVLLKYVLHDWSDEDCVRILRRCREAITTSANGPEGKVVIIDMVVGGSASSTTKEALEAQLFMDMCMMVLATGKERDEETWSSIFMDAGFTHYKIRPVLGLRSVIEVYP</sequence>
<dbReference type="FunFam" id="1.10.10.10:FF:000213">
    <property type="entry name" value="Coniferyl alcohol 9-O-methyltransferase"/>
    <property type="match status" value="1"/>
</dbReference>
<accession>A0ABC9B5R4</accession>
<dbReference type="InterPro" id="IPR036388">
    <property type="entry name" value="WH-like_DNA-bd_sf"/>
</dbReference>
<proteinExistence type="predicted"/>
<dbReference type="Gene3D" id="3.40.50.150">
    <property type="entry name" value="Vaccinia Virus protein VP39"/>
    <property type="match status" value="1"/>
</dbReference>
<dbReference type="PIRSF" id="PIRSF005739">
    <property type="entry name" value="O-mtase"/>
    <property type="match status" value="1"/>
</dbReference>
<evidence type="ECO:0000259" key="6">
    <source>
        <dbReference type="Pfam" id="PF08100"/>
    </source>
</evidence>
<dbReference type="SUPFAM" id="SSF53335">
    <property type="entry name" value="S-adenosyl-L-methionine-dependent methyltransferases"/>
    <property type="match status" value="1"/>
</dbReference>
<keyword evidence="3" id="KW-0949">S-adenosyl-L-methionine</keyword>
<evidence type="ECO:0000256" key="3">
    <source>
        <dbReference type="ARBA" id="ARBA00022691"/>
    </source>
</evidence>
<dbReference type="AlphaFoldDB" id="A0ABC9B5R4"/>
<reference evidence="7 8" key="2">
    <citation type="submission" date="2024-10" db="EMBL/GenBank/DDBJ databases">
        <authorList>
            <person name="Ryan C."/>
        </authorList>
    </citation>
    <scope>NUCLEOTIDE SEQUENCE [LARGE SCALE GENOMIC DNA]</scope>
</reference>
<dbReference type="InterPro" id="IPR012967">
    <property type="entry name" value="COMT_dimerisation"/>
</dbReference>
<dbReference type="InterPro" id="IPR036390">
    <property type="entry name" value="WH_DNA-bd_sf"/>
</dbReference>
<dbReference type="PROSITE" id="PS51683">
    <property type="entry name" value="SAM_OMT_II"/>
    <property type="match status" value="1"/>
</dbReference>
<feature type="active site" description="Proton acceptor" evidence="4">
    <location>
        <position position="291"/>
    </location>
</feature>
<keyword evidence="1" id="KW-0489">Methyltransferase</keyword>
<evidence type="ECO:0000256" key="2">
    <source>
        <dbReference type="ARBA" id="ARBA00022679"/>
    </source>
</evidence>
<dbReference type="EMBL" id="OZ075134">
    <property type="protein sequence ID" value="CAL4992244.1"/>
    <property type="molecule type" value="Genomic_DNA"/>
</dbReference>
<dbReference type="PANTHER" id="PTHR11746">
    <property type="entry name" value="O-METHYLTRANSFERASE"/>
    <property type="match status" value="1"/>
</dbReference>
<feature type="domain" description="O-methyltransferase C-terminal" evidence="5">
    <location>
        <begin position="163"/>
        <end position="372"/>
    </location>
</feature>
<dbReference type="GO" id="GO:0008171">
    <property type="term" value="F:O-methyltransferase activity"/>
    <property type="evidence" value="ECO:0007669"/>
    <property type="project" value="UniProtKB-ARBA"/>
</dbReference>
<dbReference type="InterPro" id="IPR029063">
    <property type="entry name" value="SAM-dependent_MTases_sf"/>
</dbReference>
<evidence type="ECO:0000259" key="5">
    <source>
        <dbReference type="Pfam" id="PF00891"/>
    </source>
</evidence>
<dbReference type="Gene3D" id="1.10.10.10">
    <property type="entry name" value="Winged helix-like DNA-binding domain superfamily/Winged helix DNA-binding domain"/>
    <property type="match status" value="1"/>
</dbReference>
<dbReference type="InterPro" id="IPR001077">
    <property type="entry name" value="COMT_C"/>
</dbReference>
<dbReference type="Pfam" id="PF08100">
    <property type="entry name" value="Dimerisation"/>
    <property type="match status" value="1"/>
</dbReference>
<protein>
    <submittedName>
        <fullName evidence="7">Uncharacterized protein</fullName>
    </submittedName>
</protein>
<dbReference type="SUPFAM" id="SSF46785">
    <property type="entry name" value="Winged helix' DNA-binding domain"/>
    <property type="match status" value="1"/>
</dbReference>
<evidence type="ECO:0000313" key="8">
    <source>
        <dbReference type="Proteomes" id="UP001497457"/>
    </source>
</evidence>
<evidence type="ECO:0000256" key="1">
    <source>
        <dbReference type="ARBA" id="ARBA00022603"/>
    </source>
</evidence>
<dbReference type="GO" id="GO:0032259">
    <property type="term" value="P:methylation"/>
    <property type="evidence" value="ECO:0007669"/>
    <property type="project" value="UniProtKB-KW"/>
</dbReference>
<keyword evidence="8" id="KW-1185">Reference proteome</keyword>
<dbReference type="Pfam" id="PF00891">
    <property type="entry name" value="Methyltransf_2"/>
    <property type="match status" value="1"/>
</dbReference>
<reference evidence="8" key="1">
    <citation type="submission" date="2024-06" db="EMBL/GenBank/DDBJ databases">
        <authorList>
            <person name="Ryan C."/>
        </authorList>
    </citation>
    <scope>NUCLEOTIDE SEQUENCE [LARGE SCALE GENOMIC DNA]</scope>
</reference>
<keyword evidence="2" id="KW-0808">Transferase</keyword>
<dbReference type="InterPro" id="IPR016461">
    <property type="entry name" value="COMT-like"/>
</dbReference>
<dbReference type="Proteomes" id="UP001497457">
    <property type="component" value="Chromosome 24b"/>
</dbReference>
<evidence type="ECO:0000313" key="7">
    <source>
        <dbReference type="EMBL" id="CAL4992244.1"/>
    </source>
</evidence>
<feature type="domain" description="O-methyltransferase dimerisation" evidence="6">
    <location>
        <begin position="28"/>
        <end position="115"/>
    </location>
</feature>
<name>A0ABC9B5R4_9POAL</name>
<dbReference type="CDD" id="cd02440">
    <property type="entry name" value="AdoMet_MTases"/>
    <property type="match status" value="1"/>
</dbReference>
<dbReference type="GO" id="GO:0008757">
    <property type="term" value="F:S-adenosylmethionine-dependent methyltransferase activity"/>
    <property type="evidence" value="ECO:0007669"/>
    <property type="project" value="UniProtKB-ARBA"/>
</dbReference>
<organism evidence="7 8">
    <name type="scientific">Urochloa decumbens</name>
    <dbReference type="NCBI Taxonomy" id="240449"/>
    <lineage>
        <taxon>Eukaryota</taxon>
        <taxon>Viridiplantae</taxon>
        <taxon>Streptophyta</taxon>
        <taxon>Embryophyta</taxon>
        <taxon>Tracheophyta</taxon>
        <taxon>Spermatophyta</taxon>
        <taxon>Magnoliopsida</taxon>
        <taxon>Liliopsida</taxon>
        <taxon>Poales</taxon>
        <taxon>Poaceae</taxon>
        <taxon>PACMAD clade</taxon>
        <taxon>Panicoideae</taxon>
        <taxon>Panicodae</taxon>
        <taxon>Paniceae</taxon>
        <taxon>Melinidinae</taxon>
        <taxon>Urochloa</taxon>
    </lineage>
</organism>
<gene>
    <name evidence="7" type="ORF">URODEC1_LOCUS61025</name>
</gene>